<proteinExistence type="predicted"/>
<dbReference type="Proteomes" id="UP000301475">
    <property type="component" value="Chromosome"/>
</dbReference>
<name>A0A4P8XW13_9FIRM</name>
<evidence type="ECO:0000256" key="1">
    <source>
        <dbReference type="SAM" id="Phobius"/>
    </source>
</evidence>
<gene>
    <name evidence="2" type="ORF">E5Z56_02335</name>
</gene>
<evidence type="ECO:0000313" key="2">
    <source>
        <dbReference type="EMBL" id="QCT06259.1"/>
    </source>
</evidence>
<sequence length="515" mass="55856">MSIAFEQGLKFVSDNMGAALGGQMSQLWIDTINSQIESISNDIMAKVQSTDLPADKLQGFVAEIWHSGTFNADSAVHHFVATAKAPDVNTYASADVEFGGSRASLKYYKDAKSSYAAQSETPYERYMHLKAKAEKAGKSYESLDEFLGKRKIKKEDMHKSMYQGQAKLIPTNQLLDAQNLIDKKIAVAQANGKLDQVARYKEVQATLTDILSDKKGNKSIPLSREDAQRLTRAAKEGNLDQELLSECGLDINQLVTAKDIMSEAFSAGLSAAVISFVIGIAPTIIDGISMLVSEGEIDPKLFAEMGYKGLSSAARGFINGSITAALVACCQSGKLGTTLMGANASMISTAVVLMIGTLESGIRLATGRINKAQMAEEMSRLYITTAFSVGGGIAASVWFVEIPPLAMAAYMLGSFIGGVIGGFAYNIGHSLFMSFCVDSGCTFFGLVDQNYELPQEILDEIGIDVFEYEKFDYESFQYDSFQLDSFTPDAFEYDKFGITIIRRGVIGVGKIGYQY</sequence>
<protein>
    <submittedName>
        <fullName evidence="2">Uncharacterized protein</fullName>
    </submittedName>
</protein>
<dbReference type="RefSeq" id="WP_138156346.1">
    <property type="nucleotide sequence ID" value="NZ_CP039381.1"/>
</dbReference>
<accession>A0A4P8XW13</accession>
<feature type="transmembrane region" description="Helical" evidence="1">
    <location>
        <begin position="405"/>
        <end position="425"/>
    </location>
</feature>
<organism evidence="2 3">
    <name type="scientific">Ruminococcus bovis</name>
    <dbReference type="NCBI Taxonomy" id="2564099"/>
    <lineage>
        <taxon>Bacteria</taxon>
        <taxon>Bacillati</taxon>
        <taxon>Bacillota</taxon>
        <taxon>Clostridia</taxon>
        <taxon>Eubacteriales</taxon>
        <taxon>Oscillospiraceae</taxon>
        <taxon>Ruminococcus</taxon>
    </lineage>
</organism>
<feature type="transmembrane region" description="Helical" evidence="1">
    <location>
        <begin position="339"/>
        <end position="358"/>
    </location>
</feature>
<dbReference type="OrthoDB" id="3194722at2"/>
<feature type="transmembrane region" description="Helical" evidence="1">
    <location>
        <begin position="379"/>
        <end position="399"/>
    </location>
</feature>
<dbReference type="AlphaFoldDB" id="A0A4P8XW13"/>
<keyword evidence="3" id="KW-1185">Reference proteome</keyword>
<keyword evidence="1" id="KW-0812">Transmembrane</keyword>
<dbReference type="KEGG" id="ruj:E5Z56_02335"/>
<keyword evidence="1" id="KW-1133">Transmembrane helix</keyword>
<reference evidence="2 3" key="1">
    <citation type="submission" date="2019-04" db="EMBL/GenBank/DDBJ databases">
        <authorList>
            <person name="Embree M."/>
            <person name="Gaffney J.R."/>
        </authorList>
    </citation>
    <scope>NUCLEOTIDE SEQUENCE [LARGE SCALE GENOMIC DNA]</scope>
    <source>
        <strain evidence="2 3">JE7A12</strain>
    </source>
</reference>
<evidence type="ECO:0000313" key="3">
    <source>
        <dbReference type="Proteomes" id="UP000301475"/>
    </source>
</evidence>
<dbReference type="EMBL" id="CP039381">
    <property type="protein sequence ID" value="QCT06259.1"/>
    <property type="molecule type" value="Genomic_DNA"/>
</dbReference>
<keyword evidence="1" id="KW-0472">Membrane</keyword>